<dbReference type="InterPro" id="IPR029069">
    <property type="entry name" value="HotDog_dom_sf"/>
</dbReference>
<reference evidence="2" key="1">
    <citation type="submission" date="2019-08" db="EMBL/GenBank/DDBJ databases">
        <authorList>
            <person name="Kucharzyk K."/>
            <person name="Murdoch R.W."/>
            <person name="Higgins S."/>
            <person name="Loffler F."/>
        </authorList>
    </citation>
    <scope>NUCLEOTIDE SEQUENCE</scope>
</reference>
<name>A0A645IGT4_9ZZZZ</name>
<dbReference type="EMBL" id="VSSQ01114784">
    <property type="protein sequence ID" value="MPN50518.1"/>
    <property type="molecule type" value="Genomic_DNA"/>
</dbReference>
<sequence>MNQYTFKMLKLGMTETFEVSITDKMMSQFMDITGDSNPLHTDPLYASGFEATNGKCAVYGLLSAAFLSTLAGMYLPGKYSIIHHIDTEFVKIVHVGDKLKVSGTVKEMDERFNTIILKVAIENQNGEKVCRGKMRIGVLK</sequence>
<proteinExistence type="predicted"/>
<organism evidence="2">
    <name type="scientific">bioreactor metagenome</name>
    <dbReference type="NCBI Taxonomy" id="1076179"/>
    <lineage>
        <taxon>unclassified sequences</taxon>
        <taxon>metagenomes</taxon>
        <taxon>ecological metagenomes</taxon>
    </lineage>
</organism>
<gene>
    <name evidence="2" type="ORF">SDC9_198145</name>
</gene>
<dbReference type="AlphaFoldDB" id="A0A645IGT4"/>
<dbReference type="Gene3D" id="3.10.129.10">
    <property type="entry name" value="Hotdog Thioesterase"/>
    <property type="match status" value="1"/>
</dbReference>
<evidence type="ECO:0000259" key="1">
    <source>
        <dbReference type="Pfam" id="PF01575"/>
    </source>
</evidence>
<evidence type="ECO:0000313" key="2">
    <source>
        <dbReference type="EMBL" id="MPN50518.1"/>
    </source>
</evidence>
<dbReference type="SUPFAM" id="SSF54637">
    <property type="entry name" value="Thioesterase/thiol ester dehydrase-isomerase"/>
    <property type="match status" value="1"/>
</dbReference>
<accession>A0A645IGT4</accession>
<dbReference type="InterPro" id="IPR002539">
    <property type="entry name" value="MaoC-like_dom"/>
</dbReference>
<protein>
    <recommendedName>
        <fullName evidence="1">MaoC-like domain-containing protein</fullName>
    </recommendedName>
</protein>
<dbReference type="Pfam" id="PF01575">
    <property type="entry name" value="MaoC_dehydratas"/>
    <property type="match status" value="1"/>
</dbReference>
<comment type="caution">
    <text evidence="2">The sequence shown here is derived from an EMBL/GenBank/DDBJ whole genome shotgun (WGS) entry which is preliminary data.</text>
</comment>
<feature type="domain" description="MaoC-like" evidence="1">
    <location>
        <begin position="18"/>
        <end position="118"/>
    </location>
</feature>